<comment type="caution">
    <text evidence="2">The sequence shown here is derived from an EMBL/GenBank/DDBJ whole genome shotgun (WGS) entry which is preliminary data.</text>
</comment>
<reference evidence="2 3" key="1">
    <citation type="submission" date="2024-01" db="EMBL/GenBank/DDBJ databases">
        <title>The complete chloroplast genome sequence of Lithospermum erythrorhizon: insights into the phylogenetic relationship among Boraginaceae species and the maternal lineages of purple gromwells.</title>
        <authorList>
            <person name="Okada T."/>
            <person name="Watanabe K."/>
        </authorList>
    </citation>
    <scope>NUCLEOTIDE SEQUENCE [LARGE SCALE GENOMIC DNA]</scope>
</reference>
<evidence type="ECO:0000313" key="2">
    <source>
        <dbReference type="EMBL" id="GAA0148235.1"/>
    </source>
</evidence>
<keyword evidence="3" id="KW-1185">Reference proteome</keyword>
<organism evidence="2 3">
    <name type="scientific">Lithospermum erythrorhizon</name>
    <name type="common">Purple gromwell</name>
    <name type="synonym">Lithospermum officinale var. erythrorhizon</name>
    <dbReference type="NCBI Taxonomy" id="34254"/>
    <lineage>
        <taxon>Eukaryota</taxon>
        <taxon>Viridiplantae</taxon>
        <taxon>Streptophyta</taxon>
        <taxon>Embryophyta</taxon>
        <taxon>Tracheophyta</taxon>
        <taxon>Spermatophyta</taxon>
        <taxon>Magnoliopsida</taxon>
        <taxon>eudicotyledons</taxon>
        <taxon>Gunneridae</taxon>
        <taxon>Pentapetalae</taxon>
        <taxon>asterids</taxon>
        <taxon>lamiids</taxon>
        <taxon>Boraginales</taxon>
        <taxon>Boraginaceae</taxon>
        <taxon>Boraginoideae</taxon>
        <taxon>Lithospermeae</taxon>
        <taxon>Lithospermum</taxon>
    </lineage>
</organism>
<accession>A0AAV3PD67</accession>
<proteinExistence type="predicted"/>
<protein>
    <submittedName>
        <fullName evidence="2">Uncharacterized protein</fullName>
    </submittedName>
</protein>
<sequence>MAEPQRTAKATSSSTSGQKNVKAPNLIERAKEEVEAIVYSPPHDKETHGKSDVIDESTPVAEVKAPGVFQRAKEEIEAVVEAIVPPKK</sequence>
<dbReference type="AlphaFoldDB" id="A0AAV3PD67"/>
<evidence type="ECO:0000313" key="3">
    <source>
        <dbReference type="Proteomes" id="UP001454036"/>
    </source>
</evidence>
<dbReference type="PANTHER" id="PTHR35277:SF10">
    <property type="entry name" value="OS09G0363700 PROTEIN"/>
    <property type="match status" value="1"/>
</dbReference>
<dbReference type="EMBL" id="BAABME010001206">
    <property type="protein sequence ID" value="GAA0148235.1"/>
    <property type="molecule type" value="Genomic_DNA"/>
</dbReference>
<gene>
    <name evidence="2" type="ORF">LIER_07737</name>
</gene>
<dbReference type="Proteomes" id="UP001454036">
    <property type="component" value="Unassembled WGS sequence"/>
</dbReference>
<dbReference type="PANTHER" id="PTHR35277">
    <property type="entry name" value="OS09G0363700 PROTEIN"/>
    <property type="match status" value="1"/>
</dbReference>
<name>A0AAV3PD67_LITER</name>
<evidence type="ECO:0000256" key="1">
    <source>
        <dbReference type="SAM" id="MobiDB-lite"/>
    </source>
</evidence>
<feature type="compositionally biased region" description="Polar residues" evidence="1">
    <location>
        <begin position="8"/>
        <end position="19"/>
    </location>
</feature>
<feature type="region of interest" description="Disordered" evidence="1">
    <location>
        <begin position="1"/>
        <end position="26"/>
    </location>
</feature>